<evidence type="ECO:0000259" key="1">
    <source>
        <dbReference type="PROSITE" id="PS51186"/>
    </source>
</evidence>
<dbReference type="Proteomes" id="UP000014137">
    <property type="component" value="Unassembled WGS sequence"/>
</dbReference>
<name>M2QPL9_9PSEU</name>
<sequence length="159" mass="17851">MRTRAISSGDWPAIVGLEAESYAEKGLSERRIVLESRMRASPATCFVLQAGHRIAGYVLALPYPLFRYPEFDRREGPSFTSDNLHLHDLVVAEELRGRGLAKVLLDRLITTARSRRHDRMSLIAVAGQADFWSANDFRPLPEVPIRGYGADAVYLSRPL</sequence>
<dbReference type="CDD" id="cd04301">
    <property type="entry name" value="NAT_SF"/>
    <property type="match status" value="1"/>
</dbReference>
<gene>
    <name evidence="2" type="ORF">C791_0250</name>
</gene>
<dbReference type="GO" id="GO:0016747">
    <property type="term" value="F:acyltransferase activity, transferring groups other than amino-acyl groups"/>
    <property type="evidence" value="ECO:0007669"/>
    <property type="project" value="InterPro"/>
</dbReference>
<dbReference type="InterPro" id="IPR016181">
    <property type="entry name" value="Acyl_CoA_acyltransferase"/>
</dbReference>
<evidence type="ECO:0000313" key="2">
    <source>
        <dbReference type="EMBL" id="EMD28626.1"/>
    </source>
</evidence>
<reference evidence="2 3" key="1">
    <citation type="submission" date="2012-10" db="EMBL/GenBank/DDBJ databases">
        <title>Genome assembly of Amycolatopsis azurea DSM 43854.</title>
        <authorList>
            <person name="Khatri I."/>
            <person name="Kaur I."/>
            <person name="Subramanian S."/>
            <person name="Mayilraj S."/>
        </authorList>
    </citation>
    <scope>NUCLEOTIDE SEQUENCE [LARGE SCALE GENOMIC DNA]</scope>
    <source>
        <strain evidence="2 3">DSM 43854</strain>
    </source>
</reference>
<protein>
    <recommendedName>
        <fullName evidence="1">N-acetyltransferase domain-containing protein</fullName>
    </recommendedName>
</protein>
<dbReference type="Gene3D" id="3.40.630.30">
    <property type="match status" value="1"/>
</dbReference>
<dbReference type="EMBL" id="ANMG01000010">
    <property type="protein sequence ID" value="EMD28626.1"/>
    <property type="molecule type" value="Genomic_DNA"/>
</dbReference>
<dbReference type="PROSITE" id="PS51186">
    <property type="entry name" value="GNAT"/>
    <property type="match status" value="1"/>
</dbReference>
<comment type="caution">
    <text evidence="2">The sequence shown here is derived from an EMBL/GenBank/DDBJ whole genome shotgun (WGS) entry which is preliminary data.</text>
</comment>
<organism evidence="2 3">
    <name type="scientific">Amycolatopsis azurea DSM 43854</name>
    <dbReference type="NCBI Taxonomy" id="1238180"/>
    <lineage>
        <taxon>Bacteria</taxon>
        <taxon>Bacillati</taxon>
        <taxon>Actinomycetota</taxon>
        <taxon>Actinomycetes</taxon>
        <taxon>Pseudonocardiales</taxon>
        <taxon>Pseudonocardiaceae</taxon>
        <taxon>Amycolatopsis</taxon>
    </lineage>
</organism>
<feature type="domain" description="N-acetyltransferase" evidence="1">
    <location>
        <begin position="1"/>
        <end position="159"/>
    </location>
</feature>
<dbReference type="InterPro" id="IPR000182">
    <property type="entry name" value="GNAT_dom"/>
</dbReference>
<evidence type="ECO:0000313" key="3">
    <source>
        <dbReference type="Proteomes" id="UP000014137"/>
    </source>
</evidence>
<dbReference type="Pfam" id="PF00583">
    <property type="entry name" value="Acetyltransf_1"/>
    <property type="match status" value="1"/>
</dbReference>
<dbReference type="SUPFAM" id="SSF55729">
    <property type="entry name" value="Acyl-CoA N-acyltransferases (Nat)"/>
    <property type="match status" value="1"/>
</dbReference>
<dbReference type="RefSeq" id="WP_005152968.1">
    <property type="nucleotide sequence ID" value="NZ_ANMG01000010.1"/>
</dbReference>
<dbReference type="AlphaFoldDB" id="M2QPL9"/>
<accession>M2QPL9</accession>
<dbReference type="PATRIC" id="fig|1238180.3.peg.1608"/>
<proteinExistence type="predicted"/>